<feature type="transmembrane region" description="Helical" evidence="1">
    <location>
        <begin position="89"/>
        <end position="109"/>
    </location>
</feature>
<protein>
    <submittedName>
        <fullName evidence="2">Uncharacterized protein</fullName>
    </submittedName>
</protein>
<keyword evidence="1" id="KW-0472">Membrane</keyword>
<comment type="caution">
    <text evidence="2">The sequence shown here is derived from an EMBL/GenBank/DDBJ whole genome shotgun (WGS) entry which is preliminary data.</text>
</comment>
<dbReference type="EMBL" id="LGUT01003258">
    <property type="protein sequence ID" value="KOG85693.1"/>
    <property type="molecule type" value="Genomic_DNA"/>
</dbReference>
<keyword evidence="1" id="KW-0812">Transmembrane</keyword>
<proteinExistence type="predicted"/>
<gene>
    <name evidence="2" type="ORF">ADK38_35255</name>
</gene>
<reference evidence="2 3" key="1">
    <citation type="submission" date="2015-07" db="EMBL/GenBank/DDBJ databases">
        <authorList>
            <person name="Ju K.-S."/>
            <person name="Doroghazi J.R."/>
            <person name="Metcalf W.W."/>
        </authorList>
    </citation>
    <scope>NUCLEOTIDE SEQUENCE [LARGE SCALE GENOMIC DNA]</scope>
    <source>
        <strain evidence="2 3">NRRL B-3589</strain>
    </source>
</reference>
<evidence type="ECO:0000313" key="3">
    <source>
        <dbReference type="Proteomes" id="UP000037020"/>
    </source>
</evidence>
<evidence type="ECO:0000313" key="2">
    <source>
        <dbReference type="EMBL" id="KOG85693.1"/>
    </source>
</evidence>
<dbReference type="Proteomes" id="UP000037020">
    <property type="component" value="Unassembled WGS sequence"/>
</dbReference>
<accession>A0ABR5IX32</accession>
<evidence type="ECO:0000256" key="1">
    <source>
        <dbReference type="SAM" id="Phobius"/>
    </source>
</evidence>
<keyword evidence="1" id="KW-1133">Transmembrane helix</keyword>
<keyword evidence="3" id="KW-1185">Reference proteome</keyword>
<name>A0ABR5IX32_9ACTN</name>
<organism evidence="2 3">
    <name type="scientific">Streptomyces varsoviensis</name>
    <dbReference type="NCBI Taxonomy" id="67373"/>
    <lineage>
        <taxon>Bacteria</taxon>
        <taxon>Bacillati</taxon>
        <taxon>Actinomycetota</taxon>
        <taxon>Actinomycetes</taxon>
        <taxon>Kitasatosporales</taxon>
        <taxon>Streptomycetaceae</taxon>
        <taxon>Streptomyces</taxon>
    </lineage>
</organism>
<sequence>MVAALWVPFATLAGVVTSWQVQGIDSDWVDRQQAACRHLPFPKAEYVAAWSGVVLGVSAVVVCVLLARRVRRECGGRLAGTKAGLVAHIGAWAGVLTIPLELFLLYATYSPVDSGPVLGDCG</sequence>
<feature type="transmembrane region" description="Helical" evidence="1">
    <location>
        <begin position="47"/>
        <end position="68"/>
    </location>
</feature>